<proteinExistence type="predicted"/>
<feature type="compositionally biased region" description="Low complexity" evidence="1">
    <location>
        <begin position="96"/>
        <end position="124"/>
    </location>
</feature>
<keyword evidence="3" id="KW-1185">Reference proteome</keyword>
<protein>
    <submittedName>
        <fullName evidence="2">Uncharacterized protein</fullName>
    </submittedName>
</protein>
<dbReference type="InterPro" id="IPR011009">
    <property type="entry name" value="Kinase-like_dom_sf"/>
</dbReference>
<sequence>MAENKGEPTKNIQHQHLSTSNKDTQQDQESSEPGSFISSTPLFISTCPPSSQQFIETVNPKRQKYTPGQWKLLPSPSPQQQQQQQSIQMNILSKDSSTPSPSRHPTTNPPLTASSSDTAASTPPHDSPRPSQSPASTGQELAIATAPKIEGEKLLHQLSRKGKFVSPVWKPNEMLWLARGWRAQYQGGFVSPTHEGIGEGGTTTSGSGRGKTRADKDREVSEFLNKHGIQRDAKTAGTKWDNMLGEFRKVYEYERGGEREQYGKSYFRLSPYDRKIRRLPASFDEEVFDELCQFMGPRMRGSSSQGGRIGGGTSSSALITSTPPGDGDESPSAFMATARTLPPPPIFKEDEYPYPARGKQLATLGFEGTSSIDIGGGRPSALISSPKDLHRIGKIRMIWEESVNLWAEEGEFQRGRIKHEGLSFLNADEIAFFDDSMVSCTMETFEDGPYKGFSVDRFVLGQQVKVIGRRKSSSPLTPPTSGGSIIERVSLAPLPEASIRTISQLDYQDPGDYYLRCLRVPPSTLPTLFELSWHLQEPPPEDFRFPLRRDVYKDLPQGKELFFTPSYSELLDSRSIIYDIIAPIIRTNPSLTASTATSRDSFISIWDDSINRVVSKFCSNEVVFVRKPGSELSSSFQDQWPHLTGFLKGFCLWRGEETDHIREAVIDPASSIVEKILWSYMDLPYILGYYAVGYIVTFCALSRSENASRIIRTDIYTIDLSTPSERLKALVPCWRISGLLTLLAEKCYHYGGIGGDGNICYSDFERIDMGSGNIVEMTPNFVNRFFPSKRKWAGVKEIYEFLGQRIPNAEYLVSSNEKDLILVFKPRVCRFKPINFDQLIEALKIVTKALVALHDLSFMHRDLSWDKVLPRVGDGDNNNDNNEWVVTGFDVAVSSPQIYPHGGGGATAEGLRAPEMVRGLHHVKVDVFGIGQLIKTCGLTGLPTLLRELQNRCLDPNPEQRPTAADCYRHMLQLQSMMSASTGGGASY</sequence>
<reference evidence="2 3" key="1">
    <citation type="submission" date="2024-01" db="EMBL/GenBank/DDBJ databases">
        <title>The complete chloroplast genome sequence of Lithospermum erythrorhizon: insights into the phylogenetic relationship among Boraginaceae species and the maternal lineages of purple gromwells.</title>
        <authorList>
            <person name="Okada T."/>
            <person name="Watanabe K."/>
        </authorList>
    </citation>
    <scope>NUCLEOTIDE SEQUENCE [LARGE SCALE GENOMIC DNA]</scope>
</reference>
<dbReference type="PANTHER" id="PTHR33492">
    <property type="entry name" value="OSJNBA0043A12.37 PROTEIN-RELATED"/>
    <property type="match status" value="1"/>
</dbReference>
<evidence type="ECO:0000313" key="2">
    <source>
        <dbReference type="EMBL" id="GAA0162072.1"/>
    </source>
</evidence>
<accession>A0AAV3QIS8</accession>
<dbReference type="Proteomes" id="UP001454036">
    <property type="component" value="Unassembled WGS sequence"/>
</dbReference>
<comment type="caution">
    <text evidence="2">The sequence shown here is derived from an EMBL/GenBank/DDBJ whole genome shotgun (WGS) entry which is preliminary data.</text>
</comment>
<evidence type="ECO:0000256" key="1">
    <source>
        <dbReference type="SAM" id="MobiDB-lite"/>
    </source>
</evidence>
<feature type="compositionally biased region" description="Gly residues" evidence="1">
    <location>
        <begin position="198"/>
        <end position="209"/>
    </location>
</feature>
<feature type="compositionally biased region" description="Polar residues" evidence="1">
    <location>
        <begin position="129"/>
        <end position="139"/>
    </location>
</feature>
<feature type="compositionally biased region" description="Polar residues" evidence="1">
    <location>
        <begin position="10"/>
        <end position="56"/>
    </location>
</feature>
<feature type="region of interest" description="Disordered" evidence="1">
    <location>
        <begin position="1"/>
        <end position="140"/>
    </location>
</feature>
<dbReference type="AlphaFoldDB" id="A0AAV3QIS8"/>
<organism evidence="2 3">
    <name type="scientific">Lithospermum erythrorhizon</name>
    <name type="common">Purple gromwell</name>
    <name type="synonym">Lithospermum officinale var. erythrorhizon</name>
    <dbReference type="NCBI Taxonomy" id="34254"/>
    <lineage>
        <taxon>Eukaryota</taxon>
        <taxon>Viridiplantae</taxon>
        <taxon>Streptophyta</taxon>
        <taxon>Embryophyta</taxon>
        <taxon>Tracheophyta</taxon>
        <taxon>Spermatophyta</taxon>
        <taxon>Magnoliopsida</taxon>
        <taxon>eudicotyledons</taxon>
        <taxon>Gunneridae</taxon>
        <taxon>Pentapetalae</taxon>
        <taxon>asterids</taxon>
        <taxon>lamiids</taxon>
        <taxon>Boraginales</taxon>
        <taxon>Boraginaceae</taxon>
        <taxon>Boraginoideae</taxon>
        <taxon>Lithospermeae</taxon>
        <taxon>Lithospermum</taxon>
    </lineage>
</organism>
<feature type="region of interest" description="Disordered" evidence="1">
    <location>
        <begin position="192"/>
        <end position="215"/>
    </location>
</feature>
<evidence type="ECO:0000313" key="3">
    <source>
        <dbReference type="Proteomes" id="UP001454036"/>
    </source>
</evidence>
<name>A0AAV3QIS8_LITER</name>
<feature type="region of interest" description="Disordered" evidence="1">
    <location>
        <begin position="299"/>
        <end position="330"/>
    </location>
</feature>
<dbReference type="EMBL" id="BAABME010004354">
    <property type="protein sequence ID" value="GAA0162072.1"/>
    <property type="molecule type" value="Genomic_DNA"/>
</dbReference>
<dbReference type="PANTHER" id="PTHR33492:SF9">
    <property type="entry name" value="GB|AAB80672.1"/>
    <property type="match status" value="1"/>
</dbReference>
<gene>
    <name evidence="2" type="ORF">LIER_18249</name>
</gene>
<dbReference type="Gene3D" id="1.10.510.10">
    <property type="entry name" value="Transferase(Phosphotransferase) domain 1"/>
    <property type="match status" value="1"/>
</dbReference>
<dbReference type="SUPFAM" id="SSF56112">
    <property type="entry name" value="Protein kinase-like (PK-like)"/>
    <property type="match status" value="1"/>
</dbReference>